<feature type="transmembrane region" description="Helical" evidence="1">
    <location>
        <begin position="231"/>
        <end position="250"/>
    </location>
</feature>
<keyword evidence="1" id="KW-0812">Transmembrane</keyword>
<accession>A0A853FTZ7</accession>
<name>A0A853FTZ7_9BURK</name>
<feature type="transmembrane region" description="Helical" evidence="1">
    <location>
        <begin position="531"/>
        <end position="551"/>
    </location>
</feature>
<keyword evidence="1" id="KW-1133">Transmembrane helix</keyword>
<feature type="transmembrane region" description="Helical" evidence="1">
    <location>
        <begin position="24"/>
        <end position="42"/>
    </location>
</feature>
<feature type="transmembrane region" description="Helical" evidence="1">
    <location>
        <begin position="594"/>
        <end position="615"/>
    </location>
</feature>
<feature type="transmembrane region" description="Helical" evidence="1">
    <location>
        <begin position="257"/>
        <end position="277"/>
    </location>
</feature>
<dbReference type="RefSeq" id="WP_180153458.1">
    <property type="nucleotide sequence ID" value="NZ_JACCEM010000001.1"/>
</dbReference>
<keyword evidence="1" id="KW-0472">Membrane</keyword>
<reference evidence="4 5" key="1">
    <citation type="submission" date="2020-07" db="EMBL/GenBank/DDBJ databases">
        <title>Taxonomic revisions and descriptions of new bacterial species based on genomic comparisons in the high-G+C-content subgroup of the family Alcaligenaceae.</title>
        <authorList>
            <person name="Szabo A."/>
            <person name="Felfoldi T."/>
        </authorList>
    </citation>
    <scope>NUCLEOTIDE SEQUENCE [LARGE SCALE GENOMIC DNA]</scope>
    <source>
        <strain evidence="4 5">LMG 24012</strain>
    </source>
</reference>
<evidence type="ECO:0000259" key="3">
    <source>
        <dbReference type="Pfam" id="PF14351"/>
    </source>
</evidence>
<organism evidence="4 5">
    <name type="scientific">Parapusillimonas granuli</name>
    <dbReference type="NCBI Taxonomy" id="380911"/>
    <lineage>
        <taxon>Bacteria</taxon>
        <taxon>Pseudomonadati</taxon>
        <taxon>Pseudomonadota</taxon>
        <taxon>Betaproteobacteria</taxon>
        <taxon>Burkholderiales</taxon>
        <taxon>Alcaligenaceae</taxon>
        <taxon>Parapusillimonas</taxon>
    </lineage>
</organism>
<feature type="transmembrane region" description="Helical" evidence="1">
    <location>
        <begin position="354"/>
        <end position="372"/>
    </location>
</feature>
<feature type="transmembrane region" description="Helical" evidence="1">
    <location>
        <begin position="407"/>
        <end position="424"/>
    </location>
</feature>
<feature type="domain" description="DUF2157" evidence="2">
    <location>
        <begin position="23"/>
        <end position="136"/>
    </location>
</feature>
<feature type="transmembrane region" description="Helical" evidence="1">
    <location>
        <begin position="498"/>
        <end position="519"/>
    </location>
</feature>
<feature type="transmembrane region" description="Helical" evidence="1">
    <location>
        <begin position="627"/>
        <end position="646"/>
    </location>
</feature>
<dbReference type="EMBL" id="JACCEM010000001">
    <property type="protein sequence ID" value="NYT48168.1"/>
    <property type="molecule type" value="Genomic_DNA"/>
</dbReference>
<feature type="transmembrane region" description="Helical" evidence="1">
    <location>
        <begin position="563"/>
        <end position="588"/>
    </location>
</feature>
<proteinExistence type="predicted"/>
<dbReference type="Proteomes" id="UP000559809">
    <property type="component" value="Unassembled WGS sequence"/>
</dbReference>
<dbReference type="AlphaFoldDB" id="A0A853FTZ7"/>
<feature type="transmembrane region" description="Helical" evidence="1">
    <location>
        <begin position="142"/>
        <end position="169"/>
    </location>
</feature>
<feature type="transmembrane region" description="Helical" evidence="1">
    <location>
        <begin position="429"/>
        <end position="447"/>
    </location>
</feature>
<evidence type="ECO:0000256" key="1">
    <source>
        <dbReference type="SAM" id="Phobius"/>
    </source>
</evidence>
<feature type="transmembrane region" description="Helical" evidence="1">
    <location>
        <begin position="384"/>
        <end position="401"/>
    </location>
</feature>
<feature type="transmembrane region" description="Helical" evidence="1">
    <location>
        <begin position="208"/>
        <end position="225"/>
    </location>
</feature>
<feature type="transmembrane region" description="Helical" evidence="1">
    <location>
        <begin position="467"/>
        <end position="486"/>
    </location>
</feature>
<dbReference type="InterPro" id="IPR025513">
    <property type="entry name" value="DUF4401"/>
</dbReference>
<dbReference type="InterPro" id="IPR018677">
    <property type="entry name" value="DUF2157"/>
</dbReference>
<feature type="domain" description="DUF4401" evidence="3">
    <location>
        <begin position="324"/>
        <end position="643"/>
    </location>
</feature>
<feature type="transmembrane region" description="Helical" evidence="1">
    <location>
        <begin position="175"/>
        <end position="196"/>
    </location>
</feature>
<feature type="transmembrane region" description="Helical" evidence="1">
    <location>
        <begin position="92"/>
        <end position="113"/>
    </location>
</feature>
<dbReference type="InterPro" id="IPR025833">
    <property type="entry name" value="GDYXXLXY"/>
</dbReference>
<gene>
    <name evidence="4" type="ORF">H0A72_02485</name>
</gene>
<evidence type="ECO:0000313" key="4">
    <source>
        <dbReference type="EMBL" id="NYT48168.1"/>
    </source>
</evidence>
<dbReference type="Pfam" id="PF14345">
    <property type="entry name" value="GDYXXLXY"/>
    <property type="match status" value="1"/>
</dbReference>
<feature type="transmembrane region" description="Helical" evidence="1">
    <location>
        <begin position="54"/>
        <end position="71"/>
    </location>
</feature>
<comment type="caution">
    <text evidence="4">The sequence shown here is derived from an EMBL/GenBank/DDBJ whole genome shotgun (WGS) entry which is preliminary data.</text>
</comment>
<feature type="transmembrane region" description="Helical" evidence="1">
    <location>
        <begin position="283"/>
        <end position="304"/>
    </location>
</feature>
<dbReference type="Pfam" id="PF14351">
    <property type="entry name" value="DUF4401"/>
    <property type="match status" value="1"/>
</dbReference>
<sequence>MQVEGDKSAFPAWARWPDFLRKTALALGCLLLGAAGICWVAANWEHATAFQKLAGAQILLAGLLLAACRPARPPAAGRVIGGRQISGPPSPVLALDLAAVATGGLLALFGQIYQTGADSWQLFLLWALLLIPWLLARPGVFLGLLCACLANVAAALYLGIFGSGVFGAILGDTPAAGGILLAGLNILLLALWEAAAGRLGDAWRIGPRALLMTAGGWLLAAQLAVLDADFAAWRLMGLGGLLAAAAYYLYSVRKPDLAMVALAGLAAFALFAVALLSSIRSEAALLGGVLALTAVAGLGVHRLLRLWRADREPDGAPDTDQSFPWFISLFRLGTMAFTAALLVVFIFITLGADAGTAWAAGLCASAAGIVLARAKPGRLAQEAGLVLGAAGVFMSVGGLYALDDPAAVARGGLILAYGLAMYRLAGNAVLRFLCAFAVLVALLVLGWPEGAAVPGLLDGGASLSGALPAYFRLWWLAVAAVLAWAIGQQRRRWGVMPLAWALSCVVQLLAWTAPAPAVFGLSSAWGGAPEVALLWLACAALPVCVLAAVLWRAPGVPPALRLAAPAALALASVGWMGAPGVSMALLWLVLARAFGSRSLLAFAVLGLLAYLSRFYYMLDSTLLQKSLVLALTGGWLALAGLALGHVLEPPGKEDRAAHGAPRRPVLRGSVGLVAGLLLILAVVNAGIRQREGILRNGATVVLALAPVDPRSLMQGDYMALRFEPAEQLRNALRDGATPEARAVNARRGGFMILRRDAQGVWRLAGMLADRDAGGDPLPDGSVLLEFRLRNHEVRIVTDAWFFPEGQADRYASARYGEIRVGSHGTGLLRRLLDQDLRPLGPDA</sequence>
<protein>
    <submittedName>
        <fullName evidence="4">GDYXXLXY domain-containing protein</fullName>
    </submittedName>
</protein>
<evidence type="ECO:0000313" key="5">
    <source>
        <dbReference type="Proteomes" id="UP000559809"/>
    </source>
</evidence>
<evidence type="ECO:0000259" key="2">
    <source>
        <dbReference type="Pfam" id="PF09925"/>
    </source>
</evidence>
<feature type="transmembrane region" description="Helical" evidence="1">
    <location>
        <begin position="666"/>
        <end position="687"/>
    </location>
</feature>
<keyword evidence="5" id="KW-1185">Reference proteome</keyword>
<feature type="transmembrane region" description="Helical" evidence="1">
    <location>
        <begin position="119"/>
        <end position="135"/>
    </location>
</feature>
<dbReference type="Pfam" id="PF09925">
    <property type="entry name" value="DUF2157"/>
    <property type="match status" value="1"/>
</dbReference>
<feature type="transmembrane region" description="Helical" evidence="1">
    <location>
        <begin position="325"/>
        <end position="348"/>
    </location>
</feature>